<organism evidence="1 2">
    <name type="scientific">Empedobacter falsenii</name>
    <dbReference type="NCBI Taxonomy" id="343874"/>
    <lineage>
        <taxon>Bacteria</taxon>
        <taxon>Pseudomonadati</taxon>
        <taxon>Bacteroidota</taxon>
        <taxon>Flavobacteriia</taxon>
        <taxon>Flavobacteriales</taxon>
        <taxon>Weeksellaceae</taxon>
        <taxon>Empedobacter</taxon>
    </lineage>
</organism>
<gene>
    <name evidence="1" type="ORF">NCTC13456_01628</name>
</gene>
<dbReference type="OrthoDB" id="8478507at2"/>
<dbReference type="RefSeq" id="WP_038333622.1">
    <property type="nucleotide sequence ID" value="NZ_JSYQ01000009.1"/>
</dbReference>
<evidence type="ECO:0000313" key="1">
    <source>
        <dbReference type="EMBL" id="STD55615.1"/>
    </source>
</evidence>
<dbReference type="AlphaFoldDB" id="A0A376G4L4"/>
<protein>
    <submittedName>
        <fullName evidence="1">Uncharacterized protein</fullName>
    </submittedName>
</protein>
<name>A0A376G4L4_9FLAO</name>
<dbReference type="Proteomes" id="UP000254737">
    <property type="component" value="Unassembled WGS sequence"/>
</dbReference>
<dbReference type="EMBL" id="UFXS01000001">
    <property type="protein sequence ID" value="STD55615.1"/>
    <property type="molecule type" value="Genomic_DNA"/>
</dbReference>
<proteinExistence type="predicted"/>
<dbReference type="STRING" id="343874.GCA_000805695_03442"/>
<evidence type="ECO:0000313" key="2">
    <source>
        <dbReference type="Proteomes" id="UP000254737"/>
    </source>
</evidence>
<reference evidence="1 2" key="1">
    <citation type="submission" date="2018-06" db="EMBL/GenBank/DDBJ databases">
        <authorList>
            <consortium name="Pathogen Informatics"/>
            <person name="Doyle S."/>
        </authorList>
    </citation>
    <scope>NUCLEOTIDE SEQUENCE [LARGE SCALE GENOMIC DNA]</scope>
    <source>
        <strain evidence="1 2">NCTC13456</strain>
    </source>
</reference>
<sequence>MFNPSRRNRDIGTVKQGFSQNNKLTISTPYGSYQSFYEKLTTYKKESRIINNHEFVFVVEDTRPNSVHACSINDIVKIISNIPVEDYGELKFIVLRQPKRKEQIISSVWGRLVYLYEFEKEDFPAIILESIDKDSQLIWSKKLSVDERKEFERLKNDGHIFEESNKYFTSKIEPDFARNTQLYRTLLHEFGHYVHYLEQVEKPGHIDEEFDEWEKRNDIHVNLPKEEKEKFANNYADKIKSELIKKGVIPFKPL</sequence>
<accession>A0A376G4L4</accession>